<comment type="caution">
    <text evidence="1">The sequence shown here is derived from an EMBL/GenBank/DDBJ whole genome shotgun (WGS) entry which is preliminary data.</text>
</comment>
<accession>A0A8T3VHJ5</accession>
<protein>
    <submittedName>
        <fullName evidence="1">Uncharacterized protein</fullName>
    </submittedName>
</protein>
<organism evidence="1 2">
    <name type="scientific">Methanobrevibacter millerae</name>
    <dbReference type="NCBI Taxonomy" id="230361"/>
    <lineage>
        <taxon>Archaea</taxon>
        <taxon>Methanobacteriati</taxon>
        <taxon>Methanobacteriota</taxon>
        <taxon>Methanomada group</taxon>
        <taxon>Methanobacteria</taxon>
        <taxon>Methanobacteriales</taxon>
        <taxon>Methanobacteriaceae</taxon>
        <taxon>Methanobrevibacter</taxon>
    </lineage>
</organism>
<dbReference type="Proteomes" id="UP000713479">
    <property type="component" value="Unassembled WGS sequence"/>
</dbReference>
<sequence length="207" mass="24064">MTQINPYPFKCPVCSKEFEDYVLLSTNQCGSSDLDTRPPEMMRSTMNAWIHECPKCGYVARDFDESPEITLEFLKSDTYQNIDFEFEKGLAEKFYKEYLILKQSGNTEDLYYPLLNCSWACDDAGDDKNACEIRKLCIDEISEDNETMSLIRLDLLRRSSQFNRAVEEYSHRTFSDEFLNEICTFQIMLAKSGDDGCYTVEDMQKMG</sequence>
<proteinExistence type="predicted"/>
<dbReference type="AlphaFoldDB" id="A0A8T3VHJ5"/>
<evidence type="ECO:0000313" key="2">
    <source>
        <dbReference type="Proteomes" id="UP000713479"/>
    </source>
</evidence>
<name>A0A8T3VHJ5_9EURY</name>
<gene>
    <name evidence="1" type="ORF">E7Z74_06880</name>
</gene>
<evidence type="ECO:0000313" key="1">
    <source>
        <dbReference type="EMBL" id="MBE6510974.1"/>
    </source>
</evidence>
<reference evidence="1" key="1">
    <citation type="submission" date="2019-04" db="EMBL/GenBank/DDBJ databases">
        <title>Evolution of Biomass-Degrading Anaerobic Consortia Revealed by Metagenomics.</title>
        <authorList>
            <person name="Peng X."/>
        </authorList>
    </citation>
    <scope>NUCLEOTIDE SEQUENCE</scope>
    <source>
        <strain evidence="1">SIG13</strain>
    </source>
</reference>
<dbReference type="EMBL" id="SUTF01000007">
    <property type="protein sequence ID" value="MBE6510974.1"/>
    <property type="molecule type" value="Genomic_DNA"/>
</dbReference>